<gene>
    <name evidence="11 14" type="primary">mtgA</name>
    <name evidence="14" type="ORF">F0415_04540</name>
</gene>
<keyword evidence="4 11" id="KW-0808">Transferase</keyword>
<dbReference type="EMBL" id="VUOD01000003">
    <property type="protein sequence ID" value="KAA2285194.1"/>
    <property type="molecule type" value="Genomic_DNA"/>
</dbReference>
<dbReference type="HAMAP" id="MF_00766">
    <property type="entry name" value="PGT_MtgA"/>
    <property type="match status" value="1"/>
</dbReference>
<comment type="subcellular location">
    <subcellularLocation>
        <location evidence="11">Cell inner membrane</location>
        <topology evidence="11">Single-pass membrane protein</topology>
    </subcellularLocation>
</comment>
<evidence type="ECO:0000256" key="12">
    <source>
        <dbReference type="SAM" id="MobiDB-lite"/>
    </source>
</evidence>
<proteinExistence type="inferred from homology"/>
<dbReference type="GO" id="GO:0016763">
    <property type="term" value="F:pentosyltransferase activity"/>
    <property type="evidence" value="ECO:0007669"/>
    <property type="project" value="InterPro"/>
</dbReference>
<dbReference type="InterPro" id="IPR001264">
    <property type="entry name" value="Glyco_trans_51"/>
</dbReference>
<evidence type="ECO:0000256" key="9">
    <source>
        <dbReference type="ARBA" id="ARBA00023136"/>
    </source>
</evidence>
<sequence>MGRHPQAVRIDAAGPSPAGEPRPLRRRRWLRRLLMLPVWFVLLTLLQVLPLRWIDPPTSAFMLARQLEGIGDEGFRLRQQWRDWEEISPQLPIALVAAEDQKFPEHRGFDLEAIDRALEHNARGGRLRGGSTISQQVAKNLYLWKGGGYFRKALEAWYTLLIELTWPKRRILEVYANIAEFGDGIYGAEAAAQAFFGKPARALTAAESARLAAVLPNPRRYDAARPGPYVQRRARWIQAQVRQLGGPAYLEGESSAGG</sequence>
<keyword evidence="2 11" id="KW-0997">Cell inner membrane</keyword>
<keyword evidence="8 11" id="KW-1133">Transmembrane helix</keyword>
<evidence type="ECO:0000256" key="1">
    <source>
        <dbReference type="ARBA" id="ARBA00022475"/>
    </source>
</evidence>
<dbReference type="PANTHER" id="PTHR30400">
    <property type="entry name" value="MONOFUNCTIONAL BIOSYNTHETIC PEPTIDOGLYCAN TRANSGLYCOSYLASE"/>
    <property type="match status" value="1"/>
</dbReference>
<evidence type="ECO:0000256" key="6">
    <source>
        <dbReference type="ARBA" id="ARBA00022960"/>
    </source>
</evidence>
<evidence type="ECO:0000256" key="11">
    <source>
        <dbReference type="HAMAP-Rule" id="MF_00766"/>
    </source>
</evidence>
<dbReference type="InterPro" id="IPR023346">
    <property type="entry name" value="Lysozyme-like_dom_sf"/>
</dbReference>
<protein>
    <recommendedName>
        <fullName evidence="11">Biosynthetic peptidoglycan transglycosylase</fullName>
        <ecNumber evidence="11">2.4.99.28</ecNumber>
    </recommendedName>
    <alternativeName>
        <fullName evidence="11">Glycan polymerase</fullName>
    </alternativeName>
    <alternativeName>
        <fullName evidence="11">Peptidoglycan glycosyltransferase MtgA</fullName>
        <shortName evidence="11">PGT</shortName>
    </alternativeName>
</protein>
<keyword evidence="10 11" id="KW-0961">Cell wall biogenesis/degradation</keyword>
<keyword evidence="7 11" id="KW-0573">Peptidoglycan synthesis</keyword>
<dbReference type="Proteomes" id="UP000322165">
    <property type="component" value="Unassembled WGS sequence"/>
</dbReference>
<feature type="transmembrane region" description="Helical" evidence="11">
    <location>
        <begin position="33"/>
        <end position="53"/>
    </location>
</feature>
<comment type="caution">
    <text evidence="14">The sequence shown here is derived from an EMBL/GenBank/DDBJ whole genome shotgun (WGS) entry which is preliminary data.</text>
</comment>
<dbReference type="NCBIfam" id="TIGR02070">
    <property type="entry name" value="mono_pep_trsgly"/>
    <property type="match status" value="1"/>
</dbReference>
<reference evidence="14 15" key="2">
    <citation type="submission" date="2019-09" db="EMBL/GenBank/DDBJ databases">
        <authorList>
            <person name="Mazur A."/>
        </authorList>
    </citation>
    <scope>NUCLEOTIDE SEQUENCE [LARGE SCALE GENOMIC DNA]</scope>
    <source>
        <strain evidence="14 15">3729k</strain>
    </source>
</reference>
<dbReference type="GO" id="GO:0009274">
    <property type="term" value="C:peptidoglycan-based cell wall"/>
    <property type="evidence" value="ECO:0007669"/>
    <property type="project" value="InterPro"/>
</dbReference>
<name>A0A5B2ZDA7_9GAMM</name>
<evidence type="ECO:0000313" key="14">
    <source>
        <dbReference type="EMBL" id="KAA2285194.1"/>
    </source>
</evidence>
<dbReference type="Gene3D" id="1.10.3810.10">
    <property type="entry name" value="Biosynthetic peptidoglycan transglycosylase-like"/>
    <property type="match status" value="1"/>
</dbReference>
<dbReference type="InterPro" id="IPR036950">
    <property type="entry name" value="PBP_transglycosylase"/>
</dbReference>
<dbReference type="PANTHER" id="PTHR30400:SF0">
    <property type="entry name" value="BIOSYNTHETIC PEPTIDOGLYCAN TRANSGLYCOSYLASE"/>
    <property type="match status" value="1"/>
</dbReference>
<dbReference type="GO" id="GO:0008360">
    <property type="term" value="P:regulation of cell shape"/>
    <property type="evidence" value="ECO:0007669"/>
    <property type="project" value="UniProtKB-KW"/>
</dbReference>
<dbReference type="Pfam" id="PF00912">
    <property type="entry name" value="Transgly"/>
    <property type="match status" value="1"/>
</dbReference>
<reference evidence="14 15" key="1">
    <citation type="submission" date="2019-09" db="EMBL/GenBank/DDBJ databases">
        <title>Arenimonas chukotkensis sp. nov., a bacterium isolated from Chukotka hot spring, Arctic region, Russia.</title>
        <authorList>
            <person name="Zayulina K.S."/>
            <person name="Prokofeva M.I."/>
            <person name="Elcheninov A.G."/>
            <person name="Novikov A."/>
            <person name="Kochetkova T.V."/>
            <person name="Kublanov I.V."/>
        </authorList>
    </citation>
    <scope>NUCLEOTIDE SEQUENCE [LARGE SCALE GENOMIC DNA]</scope>
    <source>
        <strain evidence="14 15">3729k</strain>
    </source>
</reference>
<dbReference type="InterPro" id="IPR011812">
    <property type="entry name" value="Pep_trsgly"/>
</dbReference>
<evidence type="ECO:0000256" key="3">
    <source>
        <dbReference type="ARBA" id="ARBA00022676"/>
    </source>
</evidence>
<evidence type="ECO:0000256" key="5">
    <source>
        <dbReference type="ARBA" id="ARBA00022692"/>
    </source>
</evidence>
<dbReference type="GO" id="GO:0009252">
    <property type="term" value="P:peptidoglycan biosynthetic process"/>
    <property type="evidence" value="ECO:0007669"/>
    <property type="project" value="UniProtKB-UniRule"/>
</dbReference>
<keyword evidence="9 11" id="KW-0472">Membrane</keyword>
<evidence type="ECO:0000256" key="8">
    <source>
        <dbReference type="ARBA" id="ARBA00022989"/>
    </source>
</evidence>
<dbReference type="UniPathway" id="UPA00219"/>
<organism evidence="14 15">
    <name type="scientific">Arenimonas fontis</name>
    <dbReference type="NCBI Taxonomy" id="2608255"/>
    <lineage>
        <taxon>Bacteria</taxon>
        <taxon>Pseudomonadati</taxon>
        <taxon>Pseudomonadota</taxon>
        <taxon>Gammaproteobacteria</taxon>
        <taxon>Lysobacterales</taxon>
        <taxon>Lysobacteraceae</taxon>
        <taxon>Arenimonas</taxon>
    </lineage>
</organism>
<evidence type="ECO:0000256" key="4">
    <source>
        <dbReference type="ARBA" id="ARBA00022679"/>
    </source>
</evidence>
<feature type="region of interest" description="Disordered" evidence="12">
    <location>
        <begin position="1"/>
        <end position="21"/>
    </location>
</feature>
<comment type="similarity">
    <text evidence="11">Belongs to the glycosyltransferase 51 family.</text>
</comment>
<comment type="function">
    <text evidence="11">Peptidoglycan polymerase that catalyzes glycan chain elongation from lipid-linked precursors.</text>
</comment>
<keyword evidence="5 11" id="KW-0812">Transmembrane</keyword>
<dbReference type="SUPFAM" id="SSF53955">
    <property type="entry name" value="Lysozyme-like"/>
    <property type="match status" value="1"/>
</dbReference>
<dbReference type="AlphaFoldDB" id="A0A5B2ZDA7"/>
<comment type="catalytic activity">
    <reaction evidence="11">
        <text>[GlcNAc-(1-&gt;4)-Mur2Ac(oyl-L-Ala-gamma-D-Glu-L-Lys-D-Ala-D-Ala)](n)-di-trans,octa-cis-undecaprenyl diphosphate + beta-D-GlcNAc-(1-&gt;4)-Mur2Ac(oyl-L-Ala-gamma-D-Glu-L-Lys-D-Ala-D-Ala)-di-trans,octa-cis-undecaprenyl diphosphate = [GlcNAc-(1-&gt;4)-Mur2Ac(oyl-L-Ala-gamma-D-Glu-L-Lys-D-Ala-D-Ala)](n+1)-di-trans,octa-cis-undecaprenyl diphosphate + di-trans,octa-cis-undecaprenyl diphosphate + H(+)</text>
        <dbReference type="Rhea" id="RHEA:23708"/>
        <dbReference type="Rhea" id="RHEA-COMP:9602"/>
        <dbReference type="Rhea" id="RHEA-COMP:9603"/>
        <dbReference type="ChEBI" id="CHEBI:15378"/>
        <dbReference type="ChEBI" id="CHEBI:58405"/>
        <dbReference type="ChEBI" id="CHEBI:60033"/>
        <dbReference type="ChEBI" id="CHEBI:78435"/>
        <dbReference type="EC" id="2.4.99.28"/>
    </reaction>
</comment>
<dbReference type="EC" id="2.4.99.28" evidence="11"/>
<keyword evidence="3 11" id="KW-0328">Glycosyltransferase</keyword>
<evidence type="ECO:0000256" key="2">
    <source>
        <dbReference type="ARBA" id="ARBA00022519"/>
    </source>
</evidence>
<keyword evidence="15" id="KW-1185">Reference proteome</keyword>
<feature type="domain" description="Glycosyl transferase family 51" evidence="13">
    <location>
        <begin position="77"/>
        <end position="240"/>
    </location>
</feature>
<dbReference type="GO" id="GO:0071555">
    <property type="term" value="P:cell wall organization"/>
    <property type="evidence" value="ECO:0007669"/>
    <property type="project" value="UniProtKB-KW"/>
</dbReference>
<accession>A0A5B2ZDA7</accession>
<evidence type="ECO:0000256" key="7">
    <source>
        <dbReference type="ARBA" id="ARBA00022984"/>
    </source>
</evidence>
<evidence type="ECO:0000313" key="15">
    <source>
        <dbReference type="Proteomes" id="UP000322165"/>
    </source>
</evidence>
<keyword evidence="1 11" id="KW-1003">Cell membrane</keyword>
<evidence type="ECO:0000256" key="10">
    <source>
        <dbReference type="ARBA" id="ARBA00023316"/>
    </source>
</evidence>
<evidence type="ECO:0000259" key="13">
    <source>
        <dbReference type="Pfam" id="PF00912"/>
    </source>
</evidence>
<dbReference type="GO" id="GO:0005886">
    <property type="term" value="C:plasma membrane"/>
    <property type="evidence" value="ECO:0007669"/>
    <property type="project" value="UniProtKB-SubCell"/>
</dbReference>
<comment type="pathway">
    <text evidence="11">Cell wall biogenesis; peptidoglycan biosynthesis.</text>
</comment>
<dbReference type="GO" id="GO:0008955">
    <property type="term" value="F:peptidoglycan glycosyltransferase activity"/>
    <property type="evidence" value="ECO:0007669"/>
    <property type="project" value="UniProtKB-UniRule"/>
</dbReference>
<keyword evidence="6 11" id="KW-0133">Cell shape</keyword>